<proteinExistence type="predicted"/>
<sequence length="170" mass="17418">MSDATERPAGADRPFPDQAADDTAGTAPGGAAGAAEETGVGFTDDPDPDAWQQACAEDLAAERARRRAGAGAEPGSAAEELRKLAEAVAEKVAAFQAPLAGTAVHGAVQQLFAQAKAAVEPVIERNPDVFDHLAAAGTELLAAYRAAVAGQEQRWAKGSDRSSSEHIDLD</sequence>
<evidence type="ECO:0000313" key="3">
    <source>
        <dbReference type="Proteomes" id="UP000807371"/>
    </source>
</evidence>
<accession>A0ABS0NGX0</accession>
<evidence type="ECO:0000313" key="2">
    <source>
        <dbReference type="EMBL" id="MBH5334436.1"/>
    </source>
</evidence>
<dbReference type="RefSeq" id="WP_197988134.1">
    <property type="nucleotide sequence ID" value="NZ_JACYXC010000001.1"/>
</dbReference>
<dbReference type="InterPro" id="IPR035183">
    <property type="entry name" value="DUF5304"/>
</dbReference>
<feature type="region of interest" description="Disordered" evidence="1">
    <location>
        <begin position="1"/>
        <end position="50"/>
    </location>
</feature>
<comment type="caution">
    <text evidence="2">The sequence shown here is derived from an EMBL/GenBank/DDBJ whole genome shotgun (WGS) entry which is preliminary data.</text>
</comment>
<gene>
    <name evidence="2" type="ORF">IHE55_06305</name>
</gene>
<reference evidence="2 3" key="1">
    <citation type="submission" date="2020-09" db="EMBL/GenBank/DDBJ databases">
        <title>Biosynthesis of the nuclear factor of activated T cells inhibitor NFAT-133 and its congeners in Streptomyces pactum.</title>
        <authorList>
            <person name="Zhou W."/>
            <person name="Posri P."/>
            <person name="Abugrain M.E."/>
            <person name="Weisberg A.J."/>
            <person name="Chang J.H."/>
            <person name="Mahmud T."/>
        </authorList>
    </citation>
    <scope>NUCLEOTIDE SEQUENCE [LARGE SCALE GENOMIC DNA]</scope>
    <source>
        <strain evidence="2 3">ATCC 27456</strain>
    </source>
</reference>
<dbReference type="Pfam" id="PF17230">
    <property type="entry name" value="DUF5304"/>
    <property type="match status" value="1"/>
</dbReference>
<keyword evidence="3" id="KW-1185">Reference proteome</keyword>
<organism evidence="2 3">
    <name type="scientific">Streptomyces pactum</name>
    <dbReference type="NCBI Taxonomy" id="68249"/>
    <lineage>
        <taxon>Bacteria</taxon>
        <taxon>Bacillati</taxon>
        <taxon>Actinomycetota</taxon>
        <taxon>Actinomycetes</taxon>
        <taxon>Kitasatosporales</taxon>
        <taxon>Streptomycetaceae</taxon>
        <taxon>Streptomyces</taxon>
    </lineage>
</organism>
<feature type="compositionally biased region" description="Basic and acidic residues" evidence="1">
    <location>
        <begin position="1"/>
        <end position="10"/>
    </location>
</feature>
<protein>
    <submittedName>
        <fullName evidence="2">DUF5304 family protein</fullName>
    </submittedName>
</protein>
<dbReference type="EMBL" id="JACYXC010000001">
    <property type="protein sequence ID" value="MBH5334436.1"/>
    <property type="molecule type" value="Genomic_DNA"/>
</dbReference>
<evidence type="ECO:0000256" key="1">
    <source>
        <dbReference type="SAM" id="MobiDB-lite"/>
    </source>
</evidence>
<dbReference type="Proteomes" id="UP000807371">
    <property type="component" value="Unassembled WGS sequence"/>
</dbReference>
<name>A0ABS0NGX0_9ACTN</name>